<dbReference type="Proteomes" id="UP000434052">
    <property type="component" value="Unassembled WGS sequence"/>
</dbReference>
<dbReference type="RefSeq" id="WP_144234300.1">
    <property type="nucleotide sequence ID" value="NZ_QMIF01000002.1"/>
</dbReference>
<evidence type="ECO:0000256" key="4">
    <source>
        <dbReference type="ARBA" id="ARBA00013078"/>
    </source>
</evidence>
<dbReference type="PANTHER" id="PTHR43434:SF1">
    <property type="entry name" value="PHOSPHOGLYCOLATE PHOSPHATASE"/>
    <property type="match status" value="1"/>
</dbReference>
<evidence type="ECO:0000313" key="5">
    <source>
        <dbReference type="EMBL" id="TVM35969.1"/>
    </source>
</evidence>
<dbReference type="EC" id="3.1.3.18" evidence="4"/>
<dbReference type="InterPro" id="IPR041492">
    <property type="entry name" value="HAD_2"/>
</dbReference>
<dbReference type="InterPro" id="IPR036412">
    <property type="entry name" value="HAD-like_sf"/>
</dbReference>
<evidence type="ECO:0000256" key="1">
    <source>
        <dbReference type="ARBA" id="ARBA00000830"/>
    </source>
</evidence>
<reference evidence="5 6" key="1">
    <citation type="submission" date="2018-06" db="EMBL/GenBank/DDBJ databases">
        <title>Complete genome of Desulfovibrio marinus P48SEP.</title>
        <authorList>
            <person name="Crispim J.S."/>
            <person name="Vidigal P.M.P."/>
            <person name="Silva L.C.F."/>
            <person name="Araujo L.C."/>
            <person name="Laguardia C.N."/>
            <person name="Dias R.S."/>
            <person name="Sousa M.P."/>
            <person name="Paula S.O."/>
            <person name="Silva C."/>
        </authorList>
    </citation>
    <scope>NUCLEOTIDE SEQUENCE [LARGE SCALE GENOMIC DNA]</scope>
    <source>
        <strain evidence="5 6">P48SEP</strain>
    </source>
</reference>
<dbReference type="Gene3D" id="1.10.150.240">
    <property type="entry name" value="Putative phosphatase, domain 2"/>
    <property type="match status" value="1"/>
</dbReference>
<protein>
    <recommendedName>
        <fullName evidence="4">phosphoglycolate phosphatase</fullName>
        <ecNumber evidence="4">3.1.3.18</ecNumber>
    </recommendedName>
</protein>
<dbReference type="AlphaFoldDB" id="A0A6P1ZLI3"/>
<evidence type="ECO:0000313" key="6">
    <source>
        <dbReference type="Proteomes" id="UP000434052"/>
    </source>
</evidence>
<evidence type="ECO:0000256" key="2">
    <source>
        <dbReference type="ARBA" id="ARBA00004818"/>
    </source>
</evidence>
<dbReference type="GO" id="GO:0006281">
    <property type="term" value="P:DNA repair"/>
    <property type="evidence" value="ECO:0007669"/>
    <property type="project" value="TreeGrafter"/>
</dbReference>
<sequence>MQRYELICFDYDGTLVHSVPAITATMAVIFPEFGVEPPDQNDVRGAVGMGIRETFHRLVPGIREEDVDGWVDRYREVYPPIEQEKTELFPKAQETLRALHERGYRMAVVSNKGRRILDRSTERLGLADYLDLVVGDRPGYARKPDPRVWDEDVAPNFPGVTPDKVLLVGDAYPDLAFAKAIGASACYATWGYGDREHCMELGPAHVIDAFPELLDFLK</sequence>
<dbReference type="EMBL" id="QMIF01000002">
    <property type="protein sequence ID" value="TVM35969.1"/>
    <property type="molecule type" value="Genomic_DNA"/>
</dbReference>
<gene>
    <name evidence="5" type="ORF">DQK91_04790</name>
</gene>
<dbReference type="GO" id="GO:0008967">
    <property type="term" value="F:phosphoglycolate phosphatase activity"/>
    <property type="evidence" value="ECO:0007669"/>
    <property type="project" value="UniProtKB-EC"/>
</dbReference>
<proteinExistence type="inferred from homology"/>
<dbReference type="Pfam" id="PF13419">
    <property type="entry name" value="HAD_2"/>
    <property type="match status" value="1"/>
</dbReference>
<dbReference type="PANTHER" id="PTHR43434">
    <property type="entry name" value="PHOSPHOGLYCOLATE PHOSPHATASE"/>
    <property type="match status" value="1"/>
</dbReference>
<organism evidence="5 6">
    <name type="scientific">Oceanidesulfovibrio marinus</name>
    <dbReference type="NCBI Taxonomy" id="370038"/>
    <lineage>
        <taxon>Bacteria</taxon>
        <taxon>Pseudomonadati</taxon>
        <taxon>Thermodesulfobacteriota</taxon>
        <taxon>Desulfovibrionia</taxon>
        <taxon>Desulfovibrionales</taxon>
        <taxon>Desulfovibrionaceae</taxon>
        <taxon>Oceanidesulfovibrio</taxon>
    </lineage>
</organism>
<dbReference type="InterPro" id="IPR023198">
    <property type="entry name" value="PGP-like_dom2"/>
</dbReference>
<dbReference type="Gene3D" id="3.40.50.1000">
    <property type="entry name" value="HAD superfamily/HAD-like"/>
    <property type="match status" value="1"/>
</dbReference>
<dbReference type="SFLD" id="SFLDG01135">
    <property type="entry name" value="C1.5.6:_HAD__Beta-PGM__Phospha"/>
    <property type="match status" value="1"/>
</dbReference>
<comment type="pathway">
    <text evidence="2">Organic acid metabolism; glycolate biosynthesis; glycolate from 2-phosphoglycolate: step 1/1.</text>
</comment>
<name>A0A6P1ZLI3_9BACT</name>
<comment type="caution">
    <text evidence="5">The sequence shown here is derived from an EMBL/GenBank/DDBJ whole genome shotgun (WGS) entry which is preliminary data.</text>
</comment>
<comment type="similarity">
    <text evidence="3">Belongs to the HAD-like hydrolase superfamily. CbbY/CbbZ/Gph/YieH family.</text>
</comment>
<dbReference type="SFLD" id="SFLDG01129">
    <property type="entry name" value="C1.5:_HAD__Beta-PGM__Phosphata"/>
    <property type="match status" value="1"/>
</dbReference>
<dbReference type="InterPro" id="IPR050155">
    <property type="entry name" value="HAD-like_hydrolase_sf"/>
</dbReference>
<evidence type="ECO:0000256" key="3">
    <source>
        <dbReference type="ARBA" id="ARBA00006171"/>
    </source>
</evidence>
<accession>A0A6P1ZLI3</accession>
<dbReference type="SFLD" id="SFLDS00003">
    <property type="entry name" value="Haloacid_Dehalogenase"/>
    <property type="match status" value="1"/>
</dbReference>
<dbReference type="SUPFAM" id="SSF56784">
    <property type="entry name" value="HAD-like"/>
    <property type="match status" value="1"/>
</dbReference>
<comment type="catalytic activity">
    <reaction evidence="1">
        <text>2-phosphoglycolate + H2O = glycolate + phosphate</text>
        <dbReference type="Rhea" id="RHEA:14369"/>
        <dbReference type="ChEBI" id="CHEBI:15377"/>
        <dbReference type="ChEBI" id="CHEBI:29805"/>
        <dbReference type="ChEBI" id="CHEBI:43474"/>
        <dbReference type="ChEBI" id="CHEBI:58033"/>
        <dbReference type="EC" id="3.1.3.18"/>
    </reaction>
</comment>
<dbReference type="InterPro" id="IPR023214">
    <property type="entry name" value="HAD_sf"/>
</dbReference>
<dbReference type="OrthoDB" id="9793014at2"/>